<sequence>KNGPTIAEYRDVAKRTIYRLGGVGWPLRNVRKCARAPAKRPVMNIAAA</sequence>
<protein>
    <submittedName>
        <fullName evidence="1">Uncharacterized protein</fullName>
    </submittedName>
</protein>
<dbReference type="AlphaFoldDB" id="X1HKY0"/>
<reference evidence="1" key="1">
    <citation type="journal article" date="2014" name="Front. Microbiol.">
        <title>High frequency of phylogenetically diverse reductive dehalogenase-homologous genes in deep subseafloor sedimentary metagenomes.</title>
        <authorList>
            <person name="Kawai M."/>
            <person name="Futagami T."/>
            <person name="Toyoda A."/>
            <person name="Takaki Y."/>
            <person name="Nishi S."/>
            <person name="Hori S."/>
            <person name="Arai W."/>
            <person name="Tsubouchi T."/>
            <person name="Morono Y."/>
            <person name="Uchiyama I."/>
            <person name="Ito T."/>
            <person name="Fujiyama A."/>
            <person name="Inagaki F."/>
            <person name="Takami H."/>
        </authorList>
    </citation>
    <scope>NUCLEOTIDE SEQUENCE</scope>
    <source>
        <strain evidence="1">Expedition CK06-06</strain>
    </source>
</reference>
<evidence type="ECO:0000313" key="1">
    <source>
        <dbReference type="EMBL" id="GAH70801.1"/>
    </source>
</evidence>
<feature type="non-terminal residue" evidence="1">
    <location>
        <position position="1"/>
    </location>
</feature>
<organism evidence="1">
    <name type="scientific">marine sediment metagenome</name>
    <dbReference type="NCBI Taxonomy" id="412755"/>
    <lineage>
        <taxon>unclassified sequences</taxon>
        <taxon>metagenomes</taxon>
        <taxon>ecological metagenomes</taxon>
    </lineage>
</organism>
<accession>X1HKY0</accession>
<name>X1HKY0_9ZZZZ</name>
<gene>
    <name evidence="1" type="ORF">S03H2_41539</name>
</gene>
<comment type="caution">
    <text evidence="1">The sequence shown here is derived from an EMBL/GenBank/DDBJ whole genome shotgun (WGS) entry which is preliminary data.</text>
</comment>
<dbReference type="EMBL" id="BARU01025809">
    <property type="protein sequence ID" value="GAH70801.1"/>
    <property type="molecule type" value="Genomic_DNA"/>
</dbReference>
<proteinExistence type="predicted"/>